<feature type="domain" description="Tf2-1-like SH3-like" evidence="2">
    <location>
        <begin position="108"/>
        <end position="137"/>
    </location>
</feature>
<dbReference type="Pfam" id="PF24626">
    <property type="entry name" value="SH3_Tf2-1"/>
    <property type="match status" value="1"/>
</dbReference>
<name>A0A9W7LKD7_HIBTR</name>
<keyword evidence="4" id="KW-1185">Reference proteome</keyword>
<protein>
    <recommendedName>
        <fullName evidence="2">Tf2-1-like SH3-like domain-containing protein</fullName>
    </recommendedName>
</protein>
<accession>A0A9W7LKD7</accession>
<dbReference type="Gene3D" id="3.30.420.10">
    <property type="entry name" value="Ribonuclease H-like superfamily/Ribonuclease H"/>
    <property type="match status" value="1"/>
</dbReference>
<evidence type="ECO:0000313" key="3">
    <source>
        <dbReference type="EMBL" id="GMI67652.1"/>
    </source>
</evidence>
<dbReference type="GO" id="GO:0003676">
    <property type="term" value="F:nucleic acid binding"/>
    <property type="evidence" value="ECO:0007669"/>
    <property type="project" value="InterPro"/>
</dbReference>
<evidence type="ECO:0000259" key="2">
    <source>
        <dbReference type="Pfam" id="PF24626"/>
    </source>
</evidence>
<proteinExistence type="predicted"/>
<evidence type="ECO:0000313" key="4">
    <source>
        <dbReference type="Proteomes" id="UP001165190"/>
    </source>
</evidence>
<dbReference type="EMBL" id="BSYR01000005">
    <property type="protein sequence ID" value="GMI67652.1"/>
    <property type="molecule type" value="Genomic_DNA"/>
</dbReference>
<dbReference type="InterPro" id="IPR056924">
    <property type="entry name" value="SH3_Tf2-1"/>
</dbReference>
<feature type="region of interest" description="Disordered" evidence="1">
    <location>
        <begin position="163"/>
        <end position="225"/>
    </location>
</feature>
<gene>
    <name evidence="3" type="ORF">HRI_000434500</name>
</gene>
<dbReference type="PANTHER" id="PTHR45835:SF99">
    <property type="entry name" value="CHROMO DOMAIN-CONTAINING PROTEIN-RELATED"/>
    <property type="match status" value="1"/>
</dbReference>
<dbReference type="PANTHER" id="PTHR45835">
    <property type="entry name" value="YALI0A06105P"/>
    <property type="match status" value="1"/>
</dbReference>
<comment type="caution">
    <text evidence="3">The sequence shown here is derived from an EMBL/GenBank/DDBJ whole genome shotgun (WGS) entry which is preliminary data.</text>
</comment>
<organism evidence="3 4">
    <name type="scientific">Hibiscus trionum</name>
    <name type="common">Flower of an hour</name>
    <dbReference type="NCBI Taxonomy" id="183268"/>
    <lineage>
        <taxon>Eukaryota</taxon>
        <taxon>Viridiplantae</taxon>
        <taxon>Streptophyta</taxon>
        <taxon>Embryophyta</taxon>
        <taxon>Tracheophyta</taxon>
        <taxon>Spermatophyta</taxon>
        <taxon>Magnoliopsida</taxon>
        <taxon>eudicotyledons</taxon>
        <taxon>Gunneridae</taxon>
        <taxon>Pentapetalae</taxon>
        <taxon>rosids</taxon>
        <taxon>malvids</taxon>
        <taxon>Malvales</taxon>
        <taxon>Malvaceae</taxon>
        <taxon>Malvoideae</taxon>
        <taxon>Hibiscus</taxon>
    </lineage>
</organism>
<dbReference type="OrthoDB" id="5554229at2759"/>
<dbReference type="InterPro" id="IPR036397">
    <property type="entry name" value="RNaseH_sf"/>
</dbReference>
<reference evidence="3" key="1">
    <citation type="submission" date="2023-05" db="EMBL/GenBank/DDBJ databases">
        <title>Genome and transcriptome analyses reveal genes involved in the formation of fine ridges on petal epidermal cells in Hibiscus trionum.</title>
        <authorList>
            <person name="Koshimizu S."/>
            <person name="Masuda S."/>
            <person name="Ishii T."/>
            <person name="Shirasu K."/>
            <person name="Hoshino A."/>
            <person name="Arita M."/>
        </authorList>
    </citation>
    <scope>NUCLEOTIDE SEQUENCE</scope>
    <source>
        <strain evidence="3">Hamamatsu line</strain>
    </source>
</reference>
<dbReference type="AlphaFoldDB" id="A0A9W7LKD7"/>
<evidence type="ECO:0000256" key="1">
    <source>
        <dbReference type="SAM" id="MobiDB-lite"/>
    </source>
</evidence>
<sequence>MYLRCMEADDPSRWDQYMPWAEYWYNTSFQSSTGMSPFKALYGQDPLILFYYLEGVTRNDQVHQALQDRDKILRVLKKILLQTQNRMKNQVDQHRRELELEVGSWMEKKIGVVAYKLKLPDVARIHHVFHISQLKPCQGNLLQQVTPLPLLSDNDVSREVHSNLEDKVPIEDGGNVTSDHMATGSPEPETGQQESVQLEDDTHAQPHRGNRERKASTAITDFVCY</sequence>
<dbReference type="Proteomes" id="UP001165190">
    <property type="component" value="Unassembled WGS sequence"/>
</dbReference>